<evidence type="ECO:0000313" key="4">
    <source>
        <dbReference type="EMBL" id="KKM62010.1"/>
    </source>
</evidence>
<keyword evidence="2" id="KW-0238">DNA-binding</keyword>
<evidence type="ECO:0000256" key="1">
    <source>
        <dbReference type="ARBA" id="ARBA00022578"/>
    </source>
</evidence>
<evidence type="ECO:0000256" key="3">
    <source>
        <dbReference type="ARBA" id="ARBA00023172"/>
    </source>
</evidence>
<dbReference type="NCBIfam" id="NF033543">
    <property type="entry name" value="transpos_IS256"/>
    <property type="match status" value="1"/>
</dbReference>
<proteinExistence type="predicted"/>
<keyword evidence="1" id="KW-0815">Transposition</keyword>
<dbReference type="GO" id="GO:0004803">
    <property type="term" value="F:transposase activity"/>
    <property type="evidence" value="ECO:0007669"/>
    <property type="project" value="InterPro"/>
</dbReference>
<keyword evidence="3" id="KW-0233">DNA recombination</keyword>
<gene>
    <name evidence="4" type="ORF">LCGC14_1525990</name>
</gene>
<name>A0A0F9LCP7_9ZZZZ</name>
<dbReference type="InterPro" id="IPR001207">
    <property type="entry name" value="Transposase_mutator"/>
</dbReference>
<sequence>MKESKTERQEIQEQSPWSVLEDLAREGARKMLARAMELEVTEFAEKHQDKTGKDGRRLVVRNGYMEEREILTGIGPVAIKQPRIDDRKLGELEEGRFSSQILPRHMRRVPSVNNLIPVLYLKGISSGDFSEALEAILGPAAPGLSATNIVRMKSGWEQEYRGWCRRDLSEKRYAYIWADGIHVNVRLDEERSCILVIMGADEEGNKELLAVSDGYRESKVSWREIMLDLKRRGMTEGPKLAIGDGALGFWAALREVFPGPTTREQRCWFHKSGNILDKFPKSVQSKAKAMVREMWQAPTKEDALSAYRHFVNAWHDKYPKAVECLQKDKDVLFTFYDFPAAHWAHIRTANPIESTYATIRLRTKRTKGCGSRMATLTMVWKLAMEAQKTWRRLMGYQQITLVMEGRRFVDGELEEVA</sequence>
<dbReference type="GO" id="GO:0003677">
    <property type="term" value="F:DNA binding"/>
    <property type="evidence" value="ECO:0007669"/>
    <property type="project" value="UniProtKB-KW"/>
</dbReference>
<dbReference type="EMBL" id="LAZR01011380">
    <property type="protein sequence ID" value="KKM62010.1"/>
    <property type="molecule type" value="Genomic_DNA"/>
</dbReference>
<evidence type="ECO:0008006" key="5">
    <source>
        <dbReference type="Google" id="ProtNLM"/>
    </source>
</evidence>
<reference evidence="4" key="1">
    <citation type="journal article" date="2015" name="Nature">
        <title>Complex archaea that bridge the gap between prokaryotes and eukaryotes.</title>
        <authorList>
            <person name="Spang A."/>
            <person name="Saw J.H."/>
            <person name="Jorgensen S.L."/>
            <person name="Zaremba-Niedzwiedzka K."/>
            <person name="Martijn J."/>
            <person name="Lind A.E."/>
            <person name="van Eijk R."/>
            <person name="Schleper C."/>
            <person name="Guy L."/>
            <person name="Ettema T.J."/>
        </authorList>
    </citation>
    <scope>NUCLEOTIDE SEQUENCE</scope>
</reference>
<organism evidence="4">
    <name type="scientific">marine sediment metagenome</name>
    <dbReference type="NCBI Taxonomy" id="412755"/>
    <lineage>
        <taxon>unclassified sequences</taxon>
        <taxon>metagenomes</taxon>
        <taxon>ecological metagenomes</taxon>
    </lineage>
</organism>
<comment type="caution">
    <text evidence="4">The sequence shown here is derived from an EMBL/GenBank/DDBJ whole genome shotgun (WGS) entry which is preliminary data.</text>
</comment>
<dbReference type="PANTHER" id="PTHR33217:SF9">
    <property type="entry name" value="MUTATOR FAMILY TRANSPOSASE"/>
    <property type="match status" value="1"/>
</dbReference>
<protein>
    <recommendedName>
        <fullName evidence="5">Mutator family transposase</fullName>
    </recommendedName>
</protein>
<dbReference type="Pfam" id="PF00872">
    <property type="entry name" value="Transposase_mut"/>
    <property type="match status" value="1"/>
</dbReference>
<evidence type="ECO:0000256" key="2">
    <source>
        <dbReference type="ARBA" id="ARBA00023125"/>
    </source>
</evidence>
<dbReference type="AlphaFoldDB" id="A0A0F9LCP7"/>
<accession>A0A0F9LCP7</accession>
<dbReference type="PANTHER" id="PTHR33217">
    <property type="entry name" value="TRANSPOSASE FOR INSERTION SEQUENCE ELEMENT IS1081"/>
    <property type="match status" value="1"/>
</dbReference>
<dbReference type="GO" id="GO:0006313">
    <property type="term" value="P:DNA transposition"/>
    <property type="evidence" value="ECO:0007669"/>
    <property type="project" value="InterPro"/>
</dbReference>